<evidence type="ECO:0000313" key="2">
    <source>
        <dbReference type="Proteomes" id="UP001473063"/>
    </source>
</evidence>
<dbReference type="InterPro" id="IPR014198">
    <property type="entry name" value="Spore_III_AB"/>
</dbReference>
<comment type="caution">
    <text evidence="1">The sequence shown here is derived from an EMBL/GenBank/DDBJ whole genome shotgun (WGS) entry which is preliminary data.</text>
</comment>
<dbReference type="EMBL" id="JBBMEJ010000001">
    <property type="protein sequence ID" value="MEQ2369659.1"/>
    <property type="molecule type" value="Genomic_DNA"/>
</dbReference>
<dbReference type="RefSeq" id="WP_349055856.1">
    <property type="nucleotide sequence ID" value="NZ_JBBMEJ010000001.1"/>
</dbReference>
<reference evidence="1 2" key="1">
    <citation type="submission" date="2024-03" db="EMBL/GenBank/DDBJ databases">
        <title>Human intestinal bacterial collection.</title>
        <authorList>
            <person name="Pauvert C."/>
            <person name="Hitch T.C.A."/>
            <person name="Clavel T."/>
        </authorList>
    </citation>
    <scope>NUCLEOTIDE SEQUENCE [LARGE SCALE GENOMIC DNA]</scope>
    <source>
        <strain evidence="1 2">CLA-JM-H16</strain>
    </source>
</reference>
<dbReference type="Pfam" id="PF09548">
    <property type="entry name" value="Spore_III_AB"/>
    <property type="match status" value="1"/>
</dbReference>
<keyword evidence="2" id="KW-1185">Reference proteome</keyword>
<sequence length="172" mass="19043">MYRIVGFILVVTAGAGMGFSQSMRLSERIHTLEMLLQIVICLKGEITGGNASLPDAFYGVAGRMNGKYREFLVNAADRMKAGNGEKLSQICRECAEASLKKSCLTQREKDAFFSVGEYLGYLNLEMQGRQLSLYEKAMEEEIAQLKEEARGKKKLYRSLGVLGGLLMAVLLV</sequence>
<dbReference type="PIRSF" id="PIRSF021435">
    <property type="entry name" value="SpoIIIAB"/>
    <property type="match status" value="1"/>
</dbReference>
<accession>A0ABV1BAJ4</accession>
<gene>
    <name evidence="1" type="ORF">WMO28_01650</name>
</gene>
<proteinExistence type="predicted"/>
<organism evidence="1 2">
    <name type="scientific">Blautia aquisgranensis</name>
    <dbReference type="NCBI Taxonomy" id="3133153"/>
    <lineage>
        <taxon>Bacteria</taxon>
        <taxon>Bacillati</taxon>
        <taxon>Bacillota</taxon>
        <taxon>Clostridia</taxon>
        <taxon>Lachnospirales</taxon>
        <taxon>Lachnospiraceae</taxon>
        <taxon>Blautia</taxon>
    </lineage>
</organism>
<evidence type="ECO:0000313" key="1">
    <source>
        <dbReference type="EMBL" id="MEQ2369659.1"/>
    </source>
</evidence>
<protein>
    <submittedName>
        <fullName evidence="1">Stage III sporulation protein AB</fullName>
    </submittedName>
</protein>
<dbReference type="Proteomes" id="UP001473063">
    <property type="component" value="Unassembled WGS sequence"/>
</dbReference>
<name>A0ABV1BAJ4_9FIRM</name>